<keyword evidence="6 8" id="KW-0472">Membrane</keyword>
<dbReference type="OrthoDB" id="78201at2"/>
<dbReference type="Pfam" id="PF07715">
    <property type="entry name" value="Plug"/>
    <property type="match status" value="1"/>
</dbReference>
<evidence type="ECO:0000256" key="1">
    <source>
        <dbReference type="ARBA" id="ARBA00004571"/>
    </source>
</evidence>
<evidence type="ECO:0000313" key="13">
    <source>
        <dbReference type="Proteomes" id="UP000256379"/>
    </source>
</evidence>
<dbReference type="InterPro" id="IPR039426">
    <property type="entry name" value="TonB-dep_rcpt-like"/>
</dbReference>
<evidence type="ECO:0000313" key="12">
    <source>
        <dbReference type="EMBL" id="RDU67051.1"/>
    </source>
</evidence>
<dbReference type="GO" id="GO:0009279">
    <property type="term" value="C:cell outer membrane"/>
    <property type="evidence" value="ECO:0007669"/>
    <property type="project" value="UniProtKB-SubCell"/>
</dbReference>
<dbReference type="Gene3D" id="2.170.130.10">
    <property type="entry name" value="TonB-dependent receptor, plug domain"/>
    <property type="match status" value="1"/>
</dbReference>
<evidence type="ECO:0000256" key="4">
    <source>
        <dbReference type="ARBA" id="ARBA00022692"/>
    </source>
</evidence>
<protein>
    <submittedName>
        <fullName evidence="12">Hemin uptake system outer membrane receptor</fullName>
    </submittedName>
</protein>
<feature type="domain" description="TonB-dependent receptor plug" evidence="11">
    <location>
        <begin position="66"/>
        <end position="173"/>
    </location>
</feature>
<keyword evidence="13" id="KW-1185">Reference proteome</keyword>
<name>A0A3D8IR13_9HELI</name>
<proteinExistence type="inferred from homology"/>
<sequence length="794" mass="88453">MKFKKCFQYICSLFAISIMLDEIIYANETPATLLATSNPGSEITKISTQRLNVIITSTTGFDLPLKEEAKNILLINKEQLSNKGYQSLEQALQYQPLLTFSNNGFGNNIDLRGQGMDANRSVKILVNRVPISLLDTSHGVPTYNNIDIEDIESIEVIPGGGAVVYGNGTRGGVVNIVTKAPSKDFVRIVLKANSGKKVGLQGTSLSVAGGKRVNDNLFLRADISGGYQGGVRNTQGVDTAGGIIKAFKNDNNTNVYGAFQALYEINANHKLDFNINYSHLWTSYPRAYLTMANDVGTTNNPIYEDKPQSEILSQWNTPDKDTIKTQSDSTQASLNYTGKFSESLSFDALAFYQFSKLRYTDYEFGSGTFDGTAWSGGTMDMGNNSGFQNQGGGLNLKFKHEIEKNTLIIGLDNIVENSKRQNYIYHTFLPKPSGSQNPMNYYISDTNNIATKLSNSLYIFDNIKFTKAFELSAGARVEYSNYWTSNNQTYQQSMTIPIPHNPTIRVTNEAYNFNLHTSRLGYAAEITPNFKYSDSGNVYAKAELGFISPSAFQMINADPNSTLNVGNSGTLNQNESNGIKPERYLTGEIGWRDAFRWSYLSATIFYTHTFDEIFVNSIEHGTSYAYSNLGQTQRAGIEIMASQSIGSSDWLRLSEGISYLYTNVLKTNIANAHLRGNSVPYVPFLKATLNIEISAYKSETRNLTIFWNNAYVSQSRDTTAGSQNGETITDGSTHIMNKGGYFLSDLGLMYGIRDFTINLGIRNLFNSHYATYQKYPYYQPAMGRSYFLEFRYNL</sequence>
<dbReference type="EMBL" id="NXLQ01000002">
    <property type="protein sequence ID" value="RDU67051.1"/>
    <property type="molecule type" value="Genomic_DNA"/>
</dbReference>
<dbReference type="Proteomes" id="UP000256379">
    <property type="component" value="Unassembled WGS sequence"/>
</dbReference>
<evidence type="ECO:0000256" key="5">
    <source>
        <dbReference type="ARBA" id="ARBA00023077"/>
    </source>
</evidence>
<gene>
    <name evidence="12" type="ORF">CQA53_01975</name>
</gene>
<dbReference type="PANTHER" id="PTHR30069">
    <property type="entry name" value="TONB-DEPENDENT OUTER MEMBRANE RECEPTOR"/>
    <property type="match status" value="1"/>
</dbReference>
<dbReference type="InterPro" id="IPR037066">
    <property type="entry name" value="Plug_dom_sf"/>
</dbReference>
<dbReference type="Pfam" id="PF00593">
    <property type="entry name" value="TonB_dep_Rec_b-barrel"/>
    <property type="match status" value="1"/>
</dbReference>
<dbReference type="RefSeq" id="WP_115542346.1">
    <property type="nucleotide sequence ID" value="NZ_NXLQ01000002.1"/>
</dbReference>
<evidence type="ECO:0000256" key="3">
    <source>
        <dbReference type="ARBA" id="ARBA00022452"/>
    </source>
</evidence>
<dbReference type="AlphaFoldDB" id="A0A3D8IR13"/>
<keyword evidence="3 8" id="KW-1134">Transmembrane beta strand</keyword>
<dbReference type="PANTHER" id="PTHR30069:SF27">
    <property type="entry name" value="BLL4766 PROTEIN"/>
    <property type="match status" value="1"/>
</dbReference>
<dbReference type="GO" id="GO:0015344">
    <property type="term" value="F:siderophore uptake transmembrane transporter activity"/>
    <property type="evidence" value="ECO:0007669"/>
    <property type="project" value="TreeGrafter"/>
</dbReference>
<reference evidence="12 13" key="1">
    <citation type="submission" date="2018-04" db="EMBL/GenBank/DDBJ databases">
        <title>Novel Campyloabacter and Helicobacter Species and Strains.</title>
        <authorList>
            <person name="Mannion A.J."/>
            <person name="Shen Z."/>
            <person name="Fox J.G."/>
        </authorList>
    </citation>
    <scope>NUCLEOTIDE SEQUENCE [LARGE SCALE GENOMIC DNA]</scope>
    <source>
        <strain evidence="12 13">MIT 17-337</strain>
    </source>
</reference>
<feature type="domain" description="TonB-dependent receptor-like beta-barrel" evidence="10">
    <location>
        <begin position="288"/>
        <end position="764"/>
    </location>
</feature>
<dbReference type="InterPro" id="IPR012910">
    <property type="entry name" value="Plug_dom"/>
</dbReference>
<evidence type="ECO:0000256" key="6">
    <source>
        <dbReference type="ARBA" id="ARBA00023136"/>
    </source>
</evidence>
<dbReference type="PROSITE" id="PS52016">
    <property type="entry name" value="TONB_DEPENDENT_REC_3"/>
    <property type="match status" value="1"/>
</dbReference>
<keyword evidence="7 8" id="KW-0998">Cell outer membrane</keyword>
<keyword evidence="5 9" id="KW-0798">TonB box</keyword>
<dbReference type="InterPro" id="IPR000531">
    <property type="entry name" value="Beta-barrel_TonB"/>
</dbReference>
<evidence type="ECO:0000256" key="9">
    <source>
        <dbReference type="RuleBase" id="RU003357"/>
    </source>
</evidence>
<evidence type="ECO:0000259" key="10">
    <source>
        <dbReference type="Pfam" id="PF00593"/>
    </source>
</evidence>
<keyword evidence="2 8" id="KW-0813">Transport</keyword>
<organism evidence="12 13">
    <name type="scientific">Helicobacter didelphidarum</name>
    <dbReference type="NCBI Taxonomy" id="2040648"/>
    <lineage>
        <taxon>Bacteria</taxon>
        <taxon>Pseudomonadati</taxon>
        <taxon>Campylobacterota</taxon>
        <taxon>Epsilonproteobacteria</taxon>
        <taxon>Campylobacterales</taxon>
        <taxon>Helicobacteraceae</taxon>
        <taxon>Helicobacter</taxon>
    </lineage>
</organism>
<evidence type="ECO:0000256" key="8">
    <source>
        <dbReference type="PROSITE-ProRule" id="PRU01360"/>
    </source>
</evidence>
<comment type="similarity">
    <text evidence="8 9">Belongs to the TonB-dependent receptor family.</text>
</comment>
<evidence type="ECO:0000259" key="11">
    <source>
        <dbReference type="Pfam" id="PF07715"/>
    </source>
</evidence>
<comment type="subcellular location">
    <subcellularLocation>
        <location evidence="1 8">Cell outer membrane</location>
        <topology evidence="1 8">Multi-pass membrane protein</topology>
    </subcellularLocation>
</comment>
<evidence type="ECO:0000256" key="7">
    <source>
        <dbReference type="ARBA" id="ARBA00023237"/>
    </source>
</evidence>
<dbReference type="SUPFAM" id="SSF56935">
    <property type="entry name" value="Porins"/>
    <property type="match status" value="1"/>
</dbReference>
<accession>A0A3D8IR13</accession>
<dbReference type="GO" id="GO:0044718">
    <property type="term" value="P:siderophore transmembrane transport"/>
    <property type="evidence" value="ECO:0007669"/>
    <property type="project" value="TreeGrafter"/>
</dbReference>
<evidence type="ECO:0000256" key="2">
    <source>
        <dbReference type="ARBA" id="ARBA00022448"/>
    </source>
</evidence>
<comment type="caution">
    <text evidence="12">The sequence shown here is derived from an EMBL/GenBank/DDBJ whole genome shotgun (WGS) entry which is preliminary data.</text>
</comment>
<keyword evidence="4 8" id="KW-0812">Transmembrane</keyword>
<dbReference type="Gene3D" id="2.40.170.20">
    <property type="entry name" value="TonB-dependent receptor, beta-barrel domain"/>
    <property type="match status" value="1"/>
</dbReference>
<dbReference type="InterPro" id="IPR036942">
    <property type="entry name" value="Beta-barrel_TonB_sf"/>
</dbReference>
<keyword evidence="12" id="KW-0675">Receptor</keyword>